<dbReference type="CDD" id="cd18873">
    <property type="entry name" value="NUDIX_NadM_like"/>
    <property type="match status" value="1"/>
</dbReference>
<dbReference type="InterPro" id="IPR015797">
    <property type="entry name" value="NUDIX_hydrolase-like_dom_sf"/>
</dbReference>
<dbReference type="EMBL" id="NMVO01000019">
    <property type="protein sequence ID" value="OYO08012.1"/>
    <property type="molecule type" value="Genomic_DNA"/>
</dbReference>
<dbReference type="Pfam" id="PF21906">
    <property type="entry name" value="WHD_NrtR"/>
    <property type="match status" value="1"/>
</dbReference>
<name>A0A255FXJ6_9ACTN</name>
<dbReference type="Pfam" id="PF00293">
    <property type="entry name" value="NUDIX"/>
    <property type="match status" value="1"/>
</dbReference>
<proteinExistence type="predicted"/>
<dbReference type="PANTHER" id="PTHR43736">
    <property type="entry name" value="ADP-RIBOSE PYROPHOSPHATASE"/>
    <property type="match status" value="1"/>
</dbReference>
<dbReference type="InterPro" id="IPR054105">
    <property type="entry name" value="WHD_NrtR"/>
</dbReference>
<dbReference type="SUPFAM" id="SSF46785">
    <property type="entry name" value="Winged helix' DNA-binding domain"/>
    <property type="match status" value="1"/>
</dbReference>
<dbReference type="InterPro" id="IPR036388">
    <property type="entry name" value="WH-like_DNA-bd_sf"/>
</dbReference>
<dbReference type="OrthoDB" id="9786141at2"/>
<sequence length="230" mass="25304">MDRFRHEALAVVLQVRGVTEGKPRLSVLLKARSRKPFTGAWGLPSGAVAADESLGESVRRHLARLVDLGELAHLEQLETRGAVDRDPAQRTIATAYLGLVPWTREPELPERVGWFGVDELPETAFDHDQVIADGVRRLRAKLSYTNIAFALAPEEFTMSELRSMYAAALDRDVAVTNLQRILLRRGQLAATGEQRGPLRGGGRPAGLFRFTGSRLEVTDPFATLRPSGQG</sequence>
<comment type="caution">
    <text evidence="2">The sequence shown here is derived from an EMBL/GenBank/DDBJ whole genome shotgun (WGS) entry which is preliminary data.</text>
</comment>
<dbReference type="PROSITE" id="PS51462">
    <property type="entry name" value="NUDIX"/>
    <property type="match status" value="1"/>
</dbReference>
<keyword evidence="3" id="KW-1185">Reference proteome</keyword>
<dbReference type="InterPro" id="IPR000086">
    <property type="entry name" value="NUDIX_hydrolase_dom"/>
</dbReference>
<dbReference type="Proteomes" id="UP000215896">
    <property type="component" value="Unassembled WGS sequence"/>
</dbReference>
<evidence type="ECO:0000313" key="2">
    <source>
        <dbReference type="EMBL" id="OYO08012.1"/>
    </source>
</evidence>
<dbReference type="GO" id="GO:0016787">
    <property type="term" value="F:hydrolase activity"/>
    <property type="evidence" value="ECO:0007669"/>
    <property type="project" value="UniProtKB-KW"/>
</dbReference>
<gene>
    <name evidence="2" type="ORF">CGZ94_20865</name>
</gene>
<dbReference type="SUPFAM" id="SSF55811">
    <property type="entry name" value="Nudix"/>
    <property type="match status" value="1"/>
</dbReference>
<accession>A0A255FXJ6</accession>
<dbReference type="Gene3D" id="3.90.79.10">
    <property type="entry name" value="Nucleoside Triphosphate Pyrophosphohydrolase"/>
    <property type="match status" value="1"/>
</dbReference>
<keyword evidence="2" id="KW-0378">Hydrolase</keyword>
<dbReference type="Gene3D" id="1.10.10.10">
    <property type="entry name" value="Winged helix-like DNA-binding domain superfamily/Winged helix DNA-binding domain"/>
    <property type="match status" value="1"/>
</dbReference>
<feature type="domain" description="Nudix hydrolase" evidence="1">
    <location>
        <begin position="4"/>
        <end position="137"/>
    </location>
</feature>
<protein>
    <submittedName>
        <fullName evidence="2">NUDIX hydrolase</fullName>
    </submittedName>
</protein>
<dbReference type="AlphaFoldDB" id="A0A255FXJ6"/>
<organism evidence="2 3">
    <name type="scientific">Enemella evansiae</name>
    <dbReference type="NCBI Taxonomy" id="2016499"/>
    <lineage>
        <taxon>Bacteria</taxon>
        <taxon>Bacillati</taxon>
        <taxon>Actinomycetota</taxon>
        <taxon>Actinomycetes</taxon>
        <taxon>Propionibacteriales</taxon>
        <taxon>Propionibacteriaceae</taxon>
        <taxon>Enemella</taxon>
    </lineage>
</organism>
<evidence type="ECO:0000313" key="3">
    <source>
        <dbReference type="Proteomes" id="UP000215896"/>
    </source>
</evidence>
<dbReference type="InterPro" id="IPR036390">
    <property type="entry name" value="WH_DNA-bd_sf"/>
</dbReference>
<dbReference type="PANTHER" id="PTHR43736:SF4">
    <property type="entry name" value="SLR1690 PROTEIN"/>
    <property type="match status" value="1"/>
</dbReference>
<reference evidence="2 3" key="1">
    <citation type="submission" date="2017-07" db="EMBL/GenBank/DDBJ databases">
        <title>Draft whole genome sequences of clinical Proprionibacteriaceae strains.</title>
        <authorList>
            <person name="Bernier A.-M."/>
            <person name="Bernard K."/>
            <person name="Domingo M.-C."/>
        </authorList>
    </citation>
    <scope>NUCLEOTIDE SEQUENCE [LARGE SCALE GENOMIC DNA]</scope>
    <source>
        <strain evidence="2 3">NML 030167</strain>
    </source>
</reference>
<evidence type="ECO:0000259" key="1">
    <source>
        <dbReference type="PROSITE" id="PS51462"/>
    </source>
</evidence>